<dbReference type="EMBL" id="JANEYG010000044">
    <property type="protein sequence ID" value="KAJ8916270.1"/>
    <property type="molecule type" value="Genomic_DNA"/>
</dbReference>
<sequence length="125" mass="14213">MSVKRREGAERGALLVRPNTKTTIAILNCLLARQLCFEDASCAAILEIIPRVCGPEVGKYIFYKFDRFKSGFEIPCPNRKIHALRVILINPDYYVFTSRSVPDTRDTFGNIVTTMRSPPSRFKNV</sequence>
<dbReference type="Proteomes" id="UP001159042">
    <property type="component" value="Unassembled WGS sequence"/>
</dbReference>
<name>A0AAV8VQE5_9CUCU</name>
<protein>
    <submittedName>
        <fullName evidence="1">Uncharacterized protein</fullName>
    </submittedName>
</protein>
<evidence type="ECO:0000313" key="2">
    <source>
        <dbReference type="Proteomes" id="UP001159042"/>
    </source>
</evidence>
<dbReference type="InterPro" id="IPR037193">
    <property type="entry name" value="GDNF_alpha"/>
</dbReference>
<accession>A0AAV8VQE5</accession>
<dbReference type="AlphaFoldDB" id="A0AAV8VQE5"/>
<keyword evidence="2" id="KW-1185">Reference proteome</keyword>
<dbReference type="SUPFAM" id="SSF110035">
    <property type="entry name" value="GDNF receptor-like"/>
    <property type="match status" value="1"/>
</dbReference>
<reference evidence="1 2" key="1">
    <citation type="journal article" date="2023" name="Insect Mol. Biol.">
        <title>Genome sequencing provides insights into the evolution of gene families encoding plant cell wall-degrading enzymes in longhorned beetles.</title>
        <authorList>
            <person name="Shin N.R."/>
            <person name="Okamura Y."/>
            <person name="Kirsch R."/>
            <person name="Pauchet Y."/>
        </authorList>
    </citation>
    <scope>NUCLEOTIDE SEQUENCE [LARGE SCALE GENOMIC DNA]</scope>
    <source>
        <strain evidence="1">EAD_L_NR</strain>
    </source>
</reference>
<proteinExistence type="predicted"/>
<comment type="caution">
    <text evidence="1">The sequence shown here is derived from an EMBL/GenBank/DDBJ whole genome shotgun (WGS) entry which is preliminary data.</text>
</comment>
<organism evidence="1 2">
    <name type="scientific">Exocentrus adspersus</name>
    <dbReference type="NCBI Taxonomy" id="1586481"/>
    <lineage>
        <taxon>Eukaryota</taxon>
        <taxon>Metazoa</taxon>
        <taxon>Ecdysozoa</taxon>
        <taxon>Arthropoda</taxon>
        <taxon>Hexapoda</taxon>
        <taxon>Insecta</taxon>
        <taxon>Pterygota</taxon>
        <taxon>Neoptera</taxon>
        <taxon>Endopterygota</taxon>
        <taxon>Coleoptera</taxon>
        <taxon>Polyphaga</taxon>
        <taxon>Cucujiformia</taxon>
        <taxon>Chrysomeloidea</taxon>
        <taxon>Cerambycidae</taxon>
        <taxon>Lamiinae</taxon>
        <taxon>Acanthocinini</taxon>
        <taxon>Exocentrus</taxon>
    </lineage>
</organism>
<evidence type="ECO:0000313" key="1">
    <source>
        <dbReference type="EMBL" id="KAJ8916270.1"/>
    </source>
</evidence>
<gene>
    <name evidence="1" type="ORF">NQ315_016410</name>
</gene>